<comment type="caution">
    <text evidence="3">The sequence shown here is derived from an EMBL/GenBank/DDBJ whole genome shotgun (WGS) entry which is preliminary data.</text>
</comment>
<reference evidence="3 4" key="1">
    <citation type="journal article" date="2020" name="IScience">
        <title>Genome Sequencing of the Endangered Kingdonia uniflora (Circaeasteraceae, Ranunculales) Reveals Potential Mechanisms of Evolutionary Specialization.</title>
        <authorList>
            <person name="Sun Y."/>
            <person name="Deng T."/>
            <person name="Zhang A."/>
            <person name="Moore M.J."/>
            <person name="Landis J.B."/>
            <person name="Lin N."/>
            <person name="Zhang H."/>
            <person name="Zhang X."/>
            <person name="Huang J."/>
            <person name="Zhang X."/>
            <person name="Sun H."/>
            <person name="Wang H."/>
        </authorList>
    </citation>
    <scope>NUCLEOTIDE SEQUENCE [LARGE SCALE GENOMIC DNA]</scope>
    <source>
        <strain evidence="3">TB1705</strain>
        <tissue evidence="3">Leaf</tissue>
    </source>
</reference>
<dbReference type="PANTHER" id="PTHR35481">
    <property type="entry name" value="DNA-DIRECTED RNA POLYMERASE SUBUNIT ALPHA"/>
    <property type="match status" value="1"/>
</dbReference>
<evidence type="ECO:0000259" key="2">
    <source>
        <dbReference type="Pfam" id="PF25475"/>
    </source>
</evidence>
<accession>A0A7J7MQS0</accession>
<dbReference type="Proteomes" id="UP000541444">
    <property type="component" value="Unassembled WGS sequence"/>
</dbReference>
<sequence length="174" mass="19536">MLYQNRRILASDDSFVKIALWVYIADKIESDLAVFIEHLRSKMGSGECEEVLKPVFVAQFGKVVFHGVMGIYRKLELHKMEMKQVHYSVIGMSYLDKNLDLRLMLSTKRIFIAQPEASEASDDTNVSINSIVEKIGRTMSPDVPLSPEPHSDSKGISSSTVVTGGMRIDGVQWI</sequence>
<dbReference type="InterPro" id="IPR057225">
    <property type="entry name" value="DUF7903"/>
</dbReference>
<feature type="domain" description="DUF7903" evidence="2">
    <location>
        <begin position="17"/>
        <end position="67"/>
    </location>
</feature>
<proteinExistence type="predicted"/>
<feature type="domain" description="DUF7903" evidence="2">
    <location>
        <begin position="74"/>
        <end position="117"/>
    </location>
</feature>
<protein>
    <recommendedName>
        <fullName evidence="2">DUF7903 domain-containing protein</fullName>
    </recommendedName>
</protein>
<organism evidence="3 4">
    <name type="scientific">Kingdonia uniflora</name>
    <dbReference type="NCBI Taxonomy" id="39325"/>
    <lineage>
        <taxon>Eukaryota</taxon>
        <taxon>Viridiplantae</taxon>
        <taxon>Streptophyta</taxon>
        <taxon>Embryophyta</taxon>
        <taxon>Tracheophyta</taxon>
        <taxon>Spermatophyta</taxon>
        <taxon>Magnoliopsida</taxon>
        <taxon>Ranunculales</taxon>
        <taxon>Circaeasteraceae</taxon>
        <taxon>Kingdonia</taxon>
    </lineage>
</organism>
<evidence type="ECO:0000313" key="4">
    <source>
        <dbReference type="Proteomes" id="UP000541444"/>
    </source>
</evidence>
<keyword evidence="4" id="KW-1185">Reference proteome</keyword>
<name>A0A7J7MQS0_9MAGN</name>
<evidence type="ECO:0000256" key="1">
    <source>
        <dbReference type="SAM" id="MobiDB-lite"/>
    </source>
</evidence>
<gene>
    <name evidence="3" type="ORF">GIB67_041611</name>
</gene>
<dbReference type="Pfam" id="PF25475">
    <property type="entry name" value="DUF7903"/>
    <property type="match status" value="2"/>
</dbReference>
<evidence type="ECO:0000313" key="3">
    <source>
        <dbReference type="EMBL" id="KAF6157150.1"/>
    </source>
</evidence>
<dbReference type="PANTHER" id="PTHR35481:SF1">
    <property type="entry name" value="DNA-DIRECTED RNA POLYMERASE SUBUNIT ALPHA"/>
    <property type="match status" value="1"/>
</dbReference>
<feature type="region of interest" description="Disordered" evidence="1">
    <location>
        <begin position="138"/>
        <end position="161"/>
    </location>
</feature>
<dbReference type="EMBL" id="JACGCM010001281">
    <property type="protein sequence ID" value="KAF6157150.1"/>
    <property type="molecule type" value="Genomic_DNA"/>
</dbReference>
<dbReference type="AlphaFoldDB" id="A0A7J7MQS0"/>